<comment type="caution">
    <text evidence="4">The sequence shown here is derived from an EMBL/GenBank/DDBJ whole genome shotgun (WGS) entry which is preliminary data.</text>
</comment>
<keyword evidence="2" id="KW-0812">Transmembrane</keyword>
<feature type="transmembrane region" description="Helical" evidence="2">
    <location>
        <begin position="48"/>
        <end position="68"/>
    </location>
</feature>
<keyword evidence="2" id="KW-1133">Transmembrane helix</keyword>
<reference evidence="4" key="1">
    <citation type="submission" date="2022-10" db="EMBL/GenBank/DDBJ databases">
        <title>Culturing micro-colonial fungi from biological soil crusts in the Mojave desert and describing Neophaeococcomyces mojavensis, and introducing the new genera and species Taxawa tesnikishii.</title>
        <authorList>
            <person name="Kurbessoian T."/>
            <person name="Stajich J.E."/>
        </authorList>
    </citation>
    <scope>NUCLEOTIDE SEQUENCE</scope>
    <source>
        <strain evidence="4">TK_1</strain>
    </source>
</reference>
<feature type="region of interest" description="Disordered" evidence="1">
    <location>
        <begin position="236"/>
        <end position="281"/>
    </location>
</feature>
<feature type="transmembrane region" description="Helical" evidence="2">
    <location>
        <begin position="121"/>
        <end position="147"/>
    </location>
</feature>
<gene>
    <name evidence="4" type="ORF">H2201_006345</name>
</gene>
<dbReference type="InterPro" id="IPR056019">
    <property type="entry name" value="DUF7598"/>
</dbReference>
<keyword evidence="2" id="KW-0472">Membrane</keyword>
<evidence type="ECO:0000313" key="4">
    <source>
        <dbReference type="EMBL" id="KAJ9661865.1"/>
    </source>
</evidence>
<feature type="transmembrane region" description="Helical" evidence="2">
    <location>
        <begin position="88"/>
        <end position="109"/>
    </location>
</feature>
<dbReference type="EMBL" id="JAPDRL010000054">
    <property type="protein sequence ID" value="KAJ9661865.1"/>
    <property type="molecule type" value="Genomic_DNA"/>
</dbReference>
<feature type="domain" description="DUF7598" evidence="3">
    <location>
        <begin position="12"/>
        <end position="146"/>
    </location>
</feature>
<feature type="compositionally biased region" description="Polar residues" evidence="1">
    <location>
        <begin position="244"/>
        <end position="254"/>
    </location>
</feature>
<feature type="transmembrane region" description="Helical" evidence="2">
    <location>
        <begin position="12"/>
        <end position="36"/>
    </location>
</feature>
<evidence type="ECO:0000259" key="3">
    <source>
        <dbReference type="Pfam" id="PF24535"/>
    </source>
</evidence>
<protein>
    <recommendedName>
        <fullName evidence="3">DUF7598 domain-containing protein</fullName>
    </recommendedName>
</protein>
<name>A0ABQ9NTX5_9PEZI</name>
<evidence type="ECO:0000313" key="5">
    <source>
        <dbReference type="Proteomes" id="UP001172684"/>
    </source>
</evidence>
<evidence type="ECO:0000256" key="1">
    <source>
        <dbReference type="SAM" id="MobiDB-lite"/>
    </source>
</evidence>
<evidence type="ECO:0000256" key="2">
    <source>
        <dbReference type="SAM" id="Phobius"/>
    </source>
</evidence>
<dbReference type="Proteomes" id="UP001172684">
    <property type="component" value="Unassembled WGS sequence"/>
</dbReference>
<proteinExistence type="predicted"/>
<accession>A0ABQ9NTX5</accession>
<keyword evidence="5" id="KW-1185">Reference proteome</keyword>
<dbReference type="Pfam" id="PF24535">
    <property type="entry name" value="DUF7598"/>
    <property type="match status" value="1"/>
</dbReference>
<organism evidence="4 5">
    <name type="scientific">Coniosporium apollinis</name>
    <dbReference type="NCBI Taxonomy" id="61459"/>
    <lineage>
        <taxon>Eukaryota</taxon>
        <taxon>Fungi</taxon>
        <taxon>Dikarya</taxon>
        <taxon>Ascomycota</taxon>
        <taxon>Pezizomycotina</taxon>
        <taxon>Dothideomycetes</taxon>
        <taxon>Dothideomycetes incertae sedis</taxon>
        <taxon>Coniosporium</taxon>
    </lineage>
</organism>
<sequence>MPLSSKSLAGPGYIILNALRVMNITSLLAVIAASVVMLIKTSTNTQFFFFDAINHVVATCTCMFLITSEVNLFRNYFANEWPVLGSNHGFVALGLAMVVLGVNVLGHLNKESLSQENMGLAFWRIVLAAGILAFIIGLFNVIASYVFRDTSLNITARRVRSHGAVAIRNSSSSSGTPPCKSLSISTASIEQHTFGHHSPAFKSPISLRSPFKNFSPAKTFRAARDSILPSYHTNMKNAPAPYASSPTSEYSQPMSRKGARESVGPRIPVNISAPTNPNPAYAHLVRPEVAKHPSERRGEGNMF</sequence>